<keyword evidence="8 20" id="KW-0812">Transmembrane</keyword>
<evidence type="ECO:0000256" key="21">
    <source>
        <dbReference type="SAM" id="SignalP"/>
    </source>
</evidence>
<dbReference type="InterPro" id="IPR032675">
    <property type="entry name" value="LRR_dom_sf"/>
</dbReference>
<dbReference type="AlphaFoldDB" id="A0A7S4VJ62"/>
<dbReference type="FunFam" id="3.80.10.10:FF:000129">
    <property type="entry name" value="Leucine-rich repeat receptor-like kinase"/>
    <property type="match status" value="1"/>
</dbReference>
<evidence type="ECO:0000256" key="6">
    <source>
        <dbReference type="ARBA" id="ARBA00022614"/>
    </source>
</evidence>
<feature type="transmembrane region" description="Helical" evidence="20">
    <location>
        <begin position="1194"/>
        <end position="1213"/>
    </location>
</feature>
<evidence type="ECO:0000256" key="7">
    <source>
        <dbReference type="ARBA" id="ARBA00022679"/>
    </source>
</evidence>
<comment type="subcellular location">
    <subcellularLocation>
        <location evidence="2">Cell membrane</location>
    </subcellularLocation>
    <subcellularLocation>
        <location evidence="1">Membrane</location>
        <topology evidence="1">Single-pass membrane protein</topology>
    </subcellularLocation>
</comment>
<feature type="compositionally biased region" description="Basic residues" evidence="19">
    <location>
        <begin position="53"/>
        <end position="64"/>
    </location>
</feature>
<dbReference type="Pfam" id="PF13855">
    <property type="entry name" value="LRR_8"/>
    <property type="match status" value="1"/>
</dbReference>
<evidence type="ECO:0000256" key="8">
    <source>
        <dbReference type="ARBA" id="ARBA00022692"/>
    </source>
</evidence>
<comment type="catalytic activity">
    <reaction evidence="18">
        <text>L-seryl-[protein] + ATP = O-phospho-L-seryl-[protein] + ADP + H(+)</text>
        <dbReference type="Rhea" id="RHEA:17989"/>
        <dbReference type="Rhea" id="RHEA-COMP:9863"/>
        <dbReference type="Rhea" id="RHEA-COMP:11604"/>
        <dbReference type="ChEBI" id="CHEBI:15378"/>
        <dbReference type="ChEBI" id="CHEBI:29999"/>
        <dbReference type="ChEBI" id="CHEBI:30616"/>
        <dbReference type="ChEBI" id="CHEBI:83421"/>
        <dbReference type="ChEBI" id="CHEBI:456216"/>
        <dbReference type="EC" id="2.7.11.1"/>
    </reaction>
</comment>
<keyword evidence="14 20" id="KW-1133">Transmembrane helix</keyword>
<feature type="transmembrane region" description="Helical" evidence="20">
    <location>
        <begin position="1225"/>
        <end position="1246"/>
    </location>
</feature>
<keyword evidence="5" id="KW-0723">Serine/threonine-protein kinase</keyword>
<dbReference type="Pfam" id="PF00560">
    <property type="entry name" value="LRR_1"/>
    <property type="match status" value="7"/>
</dbReference>
<evidence type="ECO:0000256" key="20">
    <source>
        <dbReference type="SAM" id="Phobius"/>
    </source>
</evidence>
<comment type="catalytic activity">
    <reaction evidence="17">
        <text>L-threonyl-[protein] + ATP = O-phospho-L-threonyl-[protein] + ADP + H(+)</text>
        <dbReference type="Rhea" id="RHEA:46608"/>
        <dbReference type="Rhea" id="RHEA-COMP:11060"/>
        <dbReference type="Rhea" id="RHEA-COMP:11605"/>
        <dbReference type="ChEBI" id="CHEBI:15378"/>
        <dbReference type="ChEBI" id="CHEBI:30013"/>
        <dbReference type="ChEBI" id="CHEBI:30616"/>
        <dbReference type="ChEBI" id="CHEBI:61977"/>
        <dbReference type="ChEBI" id="CHEBI:456216"/>
        <dbReference type="EC" id="2.7.11.1"/>
    </reaction>
</comment>
<protein>
    <recommendedName>
        <fullName evidence="3">non-specific serine/threonine protein kinase</fullName>
        <ecNumber evidence="3">2.7.11.1</ecNumber>
    </recommendedName>
</protein>
<keyword evidence="16" id="KW-0325">Glycoprotein</keyword>
<evidence type="ECO:0000256" key="3">
    <source>
        <dbReference type="ARBA" id="ARBA00012513"/>
    </source>
</evidence>
<dbReference type="GO" id="GO:0005524">
    <property type="term" value="F:ATP binding"/>
    <property type="evidence" value="ECO:0007669"/>
    <property type="project" value="UniProtKB-KW"/>
</dbReference>
<evidence type="ECO:0000256" key="12">
    <source>
        <dbReference type="ARBA" id="ARBA00022777"/>
    </source>
</evidence>
<keyword evidence="13" id="KW-0067">ATP-binding</keyword>
<dbReference type="SMART" id="SM00369">
    <property type="entry name" value="LRR_TYP"/>
    <property type="match status" value="11"/>
</dbReference>
<evidence type="ECO:0000256" key="5">
    <source>
        <dbReference type="ARBA" id="ARBA00022527"/>
    </source>
</evidence>
<dbReference type="SUPFAM" id="SSF52058">
    <property type="entry name" value="L domain-like"/>
    <property type="match status" value="3"/>
</dbReference>
<gene>
    <name evidence="24" type="ORF">DBRI00130_LOCUS36811</name>
</gene>
<keyword evidence="9 21" id="KW-0732">Signal</keyword>
<feature type="domain" description="Leucine-rich repeat-containing N-terminal plant-type" evidence="22">
    <location>
        <begin position="949"/>
        <end position="965"/>
    </location>
</feature>
<dbReference type="InterPro" id="IPR055414">
    <property type="entry name" value="LRR_R13L4/SHOC2-like"/>
</dbReference>
<proteinExistence type="predicted"/>
<sequence length="1254" mass="138694">MRYPHQSQIMPRCIMWIHILLAFSLLVTKLPLSCSTGTSPLIKHYAPSDHPRKNVPRRNHKAREMRRAEQFSTEIGSDFSEPVPSQSSSDASLPISSPTSPRSQICSDGFSLIRIFLTPDDFEEEMRWMLSNSRGAIIYGFDYSPITAAEDYGWESCVPEDDCYSFTIEDDWGDGICCSHGEGSYSLWYDDVKVASGGDFEFSESRFFGANCPTFSPSASSRPSSKLPRLQPLVSEHAEIIEKERDTLIKLFESTRGEEWLVNTGWIKEDENHCKWEGVSCKNGFVNKLTLEAKGLDGSIPTDVGMLSNLRYLYLAENKIHGSIPTEIGMMESLEILELNLNAIDGTVPTEVGRIERLNYLSFSDNTLHGNIPTEVGMISNLGVFSLSANNLHGTVPTEIGMIKNLKHLHISENNLHGTLPTEIGMMKSLEIIFLQENTFHGTIPTEIGMLGNLIHLLLHDNSLSGTIPTEIGMMENLVLLHLANNSISGTIPTEIGMMKSTNLLILDMNTISGTIPTEIGMMEHHEHLFLLKNYINGTVPTEIGLIETLAGLFLSNNSINDTIPTEIGLIESLQFLFLNDNFLNSTIPTEVGLLSNLNHFRIFSNNIYGTIPTEIGRLQDLEQALNLSSSFLTGTVPTELGMLTKIDTLDLSSNSLTSVLPTHLVNMSSLEYLNVSNNKFVSFPLEEEWNNILETCDMSHNQIEQEIPKELLGFSSLKVLIISNNSFIGTLPDSLGSLARMQRLHLDNNLLSGTIPDTILALATLSELNLSNNRQETRCFHDIECTKLAAEYQQGHTVCCNDICSDIVDTDGISTFCLLLGLRGAIPAGFGNMLTLELLDLSSNYFAGNIPPEIGRLSRLEVLNLTNNVLTGSIPSALGALASASVLLKGNDQIRGKHGNKIAPLSLCSSVPGLDIFNDPIWCPPERNALKKIYDEAGGQDWIRDDGWVDEFNNHCTWYGIECNEENNVIKLALENSGLSGRISNSVASLTSLETLHLRDNNLKGSIPYDIGKLLNLSSLQLSHNFLTGSIPPGFLNLSQLEMMHLHGNRLRGTVPILASKGINESSFIADCGSPSDFDTPVDCPNCTMCCNRLQQCDTQDEIFQVETLAIKVMFGVLGFLLLVAMTSLLRKRKMTLDSSPFHFIFGLCTRKESPCDVYDAIGKDSVYSFFLSSNFTAWALAIAVLLAQAVCFVFFLAVISLLGSLLLVCYLHRVYVLFFSYKLLRWILVAIMIGCINSCAPETMMNVVTHQM</sequence>
<feature type="compositionally biased region" description="Low complexity" evidence="19">
    <location>
        <begin position="77"/>
        <end position="100"/>
    </location>
</feature>
<dbReference type="SUPFAM" id="SSF52047">
    <property type="entry name" value="RNI-like"/>
    <property type="match status" value="1"/>
</dbReference>
<keyword evidence="4" id="KW-1003">Cell membrane</keyword>
<organism evidence="24">
    <name type="scientific">Ditylum brightwellii</name>
    <dbReference type="NCBI Taxonomy" id="49249"/>
    <lineage>
        <taxon>Eukaryota</taxon>
        <taxon>Sar</taxon>
        <taxon>Stramenopiles</taxon>
        <taxon>Ochrophyta</taxon>
        <taxon>Bacillariophyta</taxon>
        <taxon>Mediophyceae</taxon>
        <taxon>Lithodesmiophycidae</taxon>
        <taxon>Lithodesmiales</taxon>
        <taxon>Lithodesmiaceae</taxon>
        <taxon>Ditylum</taxon>
    </lineage>
</organism>
<keyword evidence="6" id="KW-0433">Leucine-rich repeat</keyword>
<dbReference type="EMBL" id="HBNS01047753">
    <property type="protein sequence ID" value="CAE4648607.1"/>
    <property type="molecule type" value="Transcribed_RNA"/>
</dbReference>
<evidence type="ECO:0000256" key="2">
    <source>
        <dbReference type="ARBA" id="ARBA00004236"/>
    </source>
</evidence>
<evidence type="ECO:0000256" key="17">
    <source>
        <dbReference type="ARBA" id="ARBA00047899"/>
    </source>
</evidence>
<keyword evidence="11" id="KW-0547">Nucleotide-binding</keyword>
<dbReference type="GO" id="GO:0009653">
    <property type="term" value="P:anatomical structure morphogenesis"/>
    <property type="evidence" value="ECO:0007669"/>
    <property type="project" value="UniProtKB-ARBA"/>
</dbReference>
<dbReference type="PANTHER" id="PTHR48053">
    <property type="entry name" value="LEUCINE RICH REPEAT FAMILY PROTEIN, EXPRESSED"/>
    <property type="match status" value="1"/>
</dbReference>
<feature type="chain" id="PRO_5031378141" description="non-specific serine/threonine protein kinase" evidence="21">
    <location>
        <begin position="30"/>
        <end position="1254"/>
    </location>
</feature>
<dbReference type="FunFam" id="3.80.10.10:FF:000400">
    <property type="entry name" value="Nuclear pore complex protein NUP107"/>
    <property type="match status" value="1"/>
</dbReference>
<keyword evidence="12" id="KW-0418">Kinase</keyword>
<evidence type="ECO:0000256" key="4">
    <source>
        <dbReference type="ARBA" id="ARBA00022475"/>
    </source>
</evidence>
<feature type="transmembrane region" description="Helical" evidence="20">
    <location>
        <begin position="1168"/>
        <end position="1188"/>
    </location>
</feature>
<accession>A0A7S4VJ62</accession>
<dbReference type="InterPro" id="IPR003591">
    <property type="entry name" value="Leu-rich_rpt_typical-subtyp"/>
</dbReference>
<dbReference type="GO" id="GO:0005886">
    <property type="term" value="C:plasma membrane"/>
    <property type="evidence" value="ECO:0007669"/>
    <property type="project" value="UniProtKB-SubCell"/>
</dbReference>
<evidence type="ECO:0000256" key="14">
    <source>
        <dbReference type="ARBA" id="ARBA00022989"/>
    </source>
</evidence>
<dbReference type="InterPro" id="IPR013210">
    <property type="entry name" value="LRR_N_plant-typ"/>
</dbReference>
<evidence type="ECO:0000256" key="15">
    <source>
        <dbReference type="ARBA" id="ARBA00023136"/>
    </source>
</evidence>
<evidence type="ECO:0000256" key="19">
    <source>
        <dbReference type="SAM" id="MobiDB-lite"/>
    </source>
</evidence>
<dbReference type="Gene3D" id="3.80.10.10">
    <property type="entry name" value="Ribonuclease Inhibitor"/>
    <property type="match status" value="5"/>
</dbReference>
<evidence type="ECO:0000259" key="22">
    <source>
        <dbReference type="Pfam" id="PF08263"/>
    </source>
</evidence>
<name>A0A7S4VJ62_9STRA</name>
<dbReference type="GO" id="GO:0004674">
    <property type="term" value="F:protein serine/threonine kinase activity"/>
    <property type="evidence" value="ECO:0007669"/>
    <property type="project" value="UniProtKB-KW"/>
</dbReference>
<keyword evidence="15 20" id="KW-0472">Membrane</keyword>
<dbReference type="InterPro" id="IPR001611">
    <property type="entry name" value="Leu-rich_rpt"/>
</dbReference>
<dbReference type="Pfam" id="PF08263">
    <property type="entry name" value="LRRNT_2"/>
    <property type="match status" value="2"/>
</dbReference>
<evidence type="ECO:0000256" key="10">
    <source>
        <dbReference type="ARBA" id="ARBA00022737"/>
    </source>
</evidence>
<keyword evidence="10" id="KW-0677">Repeat</keyword>
<evidence type="ECO:0000256" key="1">
    <source>
        <dbReference type="ARBA" id="ARBA00004167"/>
    </source>
</evidence>
<feature type="signal peptide" evidence="21">
    <location>
        <begin position="1"/>
        <end position="29"/>
    </location>
</feature>
<evidence type="ECO:0000256" key="11">
    <source>
        <dbReference type="ARBA" id="ARBA00022741"/>
    </source>
</evidence>
<evidence type="ECO:0000259" key="23">
    <source>
        <dbReference type="Pfam" id="PF23598"/>
    </source>
</evidence>
<reference evidence="24" key="1">
    <citation type="submission" date="2021-01" db="EMBL/GenBank/DDBJ databases">
        <authorList>
            <person name="Corre E."/>
            <person name="Pelletier E."/>
            <person name="Niang G."/>
            <person name="Scheremetjew M."/>
            <person name="Finn R."/>
            <person name="Kale V."/>
            <person name="Holt S."/>
            <person name="Cochrane G."/>
            <person name="Meng A."/>
            <person name="Brown T."/>
            <person name="Cohen L."/>
        </authorList>
    </citation>
    <scope>NUCLEOTIDE SEQUENCE</scope>
    <source>
        <strain evidence="24">GSO104</strain>
    </source>
</reference>
<feature type="region of interest" description="Disordered" evidence="19">
    <location>
        <begin position="43"/>
        <end position="102"/>
    </location>
</feature>
<dbReference type="FunFam" id="3.80.10.10:FF:000299">
    <property type="entry name" value="Piriformospora indica-insensitive protein 2"/>
    <property type="match status" value="1"/>
</dbReference>
<feature type="domain" description="Leucine-rich repeat-containing N-terminal plant-type" evidence="22">
    <location>
        <begin position="264"/>
        <end position="281"/>
    </location>
</feature>
<dbReference type="PANTHER" id="PTHR48053:SF71">
    <property type="entry name" value="LEUCINE RICH REPEAT FAMILY PROTEIN, EXPRESSED"/>
    <property type="match status" value="1"/>
</dbReference>
<dbReference type="FunFam" id="3.80.10.10:FF:000095">
    <property type="entry name" value="LRR receptor-like serine/threonine-protein kinase GSO1"/>
    <property type="match status" value="1"/>
</dbReference>
<evidence type="ECO:0000256" key="9">
    <source>
        <dbReference type="ARBA" id="ARBA00022729"/>
    </source>
</evidence>
<dbReference type="InterPro" id="IPR051716">
    <property type="entry name" value="Plant_RL_S/T_kinase"/>
</dbReference>
<dbReference type="EC" id="2.7.11.1" evidence="3"/>
<feature type="transmembrane region" description="Helical" evidence="20">
    <location>
        <begin position="1110"/>
        <end position="1131"/>
    </location>
</feature>
<dbReference type="Pfam" id="PF23598">
    <property type="entry name" value="LRR_14"/>
    <property type="match status" value="1"/>
</dbReference>
<evidence type="ECO:0000256" key="16">
    <source>
        <dbReference type="ARBA" id="ARBA00023180"/>
    </source>
</evidence>
<evidence type="ECO:0000256" key="18">
    <source>
        <dbReference type="ARBA" id="ARBA00048679"/>
    </source>
</evidence>
<feature type="domain" description="Disease resistance R13L4/SHOC-2-like LRR" evidence="23">
    <location>
        <begin position="298"/>
        <end position="413"/>
    </location>
</feature>
<evidence type="ECO:0000256" key="13">
    <source>
        <dbReference type="ARBA" id="ARBA00022840"/>
    </source>
</evidence>
<keyword evidence="7" id="KW-0808">Transferase</keyword>
<evidence type="ECO:0000313" key="24">
    <source>
        <dbReference type="EMBL" id="CAE4648607.1"/>
    </source>
</evidence>